<dbReference type="PROSITE" id="PS00819">
    <property type="entry name" value="DPS_2"/>
    <property type="match status" value="1"/>
</dbReference>
<dbReference type="PRINTS" id="PR01346">
    <property type="entry name" value="HELNAPAPROT"/>
</dbReference>
<dbReference type="InterPro" id="IPR009078">
    <property type="entry name" value="Ferritin-like_SF"/>
</dbReference>
<dbReference type="PIRSF" id="PIRSF005900">
    <property type="entry name" value="Dps"/>
    <property type="match status" value="1"/>
</dbReference>
<protein>
    <recommendedName>
        <fullName evidence="3">Ferritin/DPS domain-containing protein</fullName>
    </recommendedName>
</protein>
<dbReference type="InterPro" id="IPR008331">
    <property type="entry name" value="Ferritin_DPS_dom"/>
</dbReference>
<accession>A0ABR4XLX7</accession>
<evidence type="ECO:0000256" key="1">
    <source>
        <dbReference type="ARBA" id="ARBA00009497"/>
    </source>
</evidence>
<comment type="similarity">
    <text evidence="1 2">Belongs to the Dps family.</text>
</comment>
<proteinExistence type="inferred from homology"/>
<dbReference type="CDD" id="cd01043">
    <property type="entry name" value="DPS"/>
    <property type="match status" value="1"/>
</dbReference>
<feature type="domain" description="Ferritin/DPS" evidence="3">
    <location>
        <begin position="19"/>
        <end position="158"/>
    </location>
</feature>
<evidence type="ECO:0000259" key="3">
    <source>
        <dbReference type="Pfam" id="PF00210"/>
    </source>
</evidence>
<dbReference type="InterPro" id="IPR012347">
    <property type="entry name" value="Ferritin-like"/>
</dbReference>
<comment type="caution">
    <text evidence="4">The sequence shown here is derived from an EMBL/GenBank/DDBJ whole genome shotgun (WGS) entry which is preliminary data.</text>
</comment>
<name>A0ABR4XLX7_9PORP</name>
<evidence type="ECO:0000313" key="4">
    <source>
        <dbReference type="EMBL" id="KGN92962.1"/>
    </source>
</evidence>
<dbReference type="PANTHER" id="PTHR42932:SF1">
    <property type="entry name" value="GENERAL STRESS PROTEIN 20U"/>
    <property type="match status" value="1"/>
</dbReference>
<dbReference type="Pfam" id="PF00210">
    <property type="entry name" value="Ferritin"/>
    <property type="match status" value="1"/>
</dbReference>
<keyword evidence="5" id="KW-1185">Reference proteome</keyword>
<reference evidence="4 5" key="1">
    <citation type="submission" date="2014-08" db="EMBL/GenBank/DDBJ databases">
        <title>Porphyromonas canoris strain:OH2762 Genome sequencing.</title>
        <authorList>
            <person name="Wallis C."/>
            <person name="Deusch O."/>
            <person name="O'Flynn C."/>
            <person name="Davis I."/>
            <person name="Jospin G."/>
            <person name="Darling A.E."/>
            <person name="Coil D.A."/>
            <person name="Alexiev A."/>
            <person name="Horsfall A."/>
            <person name="Kirkwood N."/>
            <person name="Harris S."/>
            <person name="Eisen J.A."/>
        </authorList>
    </citation>
    <scope>NUCLEOTIDE SEQUENCE [LARGE SCALE GENOMIC DNA]</scope>
    <source>
        <strain evidence="5">COT-108 OH2762</strain>
    </source>
</reference>
<dbReference type="Gene3D" id="1.20.1260.10">
    <property type="match status" value="1"/>
</dbReference>
<dbReference type="EMBL" id="JQZV01000006">
    <property type="protein sequence ID" value="KGN92962.1"/>
    <property type="molecule type" value="Genomic_DNA"/>
</dbReference>
<gene>
    <name evidence="4" type="ORF">HQ43_03575</name>
</gene>
<dbReference type="PANTHER" id="PTHR42932">
    <property type="entry name" value="GENERAL STRESS PROTEIN 20U"/>
    <property type="match status" value="1"/>
</dbReference>
<dbReference type="RefSeq" id="WP_036789665.1">
    <property type="nucleotide sequence ID" value="NZ_JQZV01000006.1"/>
</dbReference>
<organism evidence="4 5">
    <name type="scientific">Porphyromonas canoris</name>
    <dbReference type="NCBI Taxonomy" id="36875"/>
    <lineage>
        <taxon>Bacteria</taxon>
        <taxon>Pseudomonadati</taxon>
        <taxon>Bacteroidota</taxon>
        <taxon>Bacteroidia</taxon>
        <taxon>Bacteroidales</taxon>
        <taxon>Porphyromonadaceae</taxon>
        <taxon>Porphyromonas</taxon>
    </lineage>
</organism>
<dbReference type="SUPFAM" id="SSF47240">
    <property type="entry name" value="Ferritin-like"/>
    <property type="match status" value="1"/>
</dbReference>
<evidence type="ECO:0000256" key="2">
    <source>
        <dbReference type="RuleBase" id="RU003875"/>
    </source>
</evidence>
<dbReference type="Proteomes" id="UP000030101">
    <property type="component" value="Unassembled WGS sequence"/>
</dbReference>
<dbReference type="InterPro" id="IPR023188">
    <property type="entry name" value="DPS_DNA-bd_CS"/>
</dbReference>
<sequence length="158" mass="18183">MKTTNYLHLDEAYTVKAVEKLNQLAANFHIYYSNLRAFHWHVEGRSFFVLHEQLEKMYDELAENIDEVAERILQLGGTPVRFFKDIESLATLKQAVNVSKESDIIEQVLESISLFIKIEREGLALAAENGDDTTVGLLSEYLQGQEKLVWMLTAYLKK</sequence>
<dbReference type="InterPro" id="IPR002177">
    <property type="entry name" value="DPS_DNA-bd"/>
</dbReference>
<evidence type="ECO:0000313" key="5">
    <source>
        <dbReference type="Proteomes" id="UP000030101"/>
    </source>
</evidence>
<dbReference type="PROSITE" id="PS00818">
    <property type="entry name" value="DPS_1"/>
    <property type="match status" value="1"/>
</dbReference>